<organism evidence="1 2">
    <name type="scientific">Phytophthora oleae</name>
    <dbReference type="NCBI Taxonomy" id="2107226"/>
    <lineage>
        <taxon>Eukaryota</taxon>
        <taxon>Sar</taxon>
        <taxon>Stramenopiles</taxon>
        <taxon>Oomycota</taxon>
        <taxon>Peronosporomycetes</taxon>
        <taxon>Peronosporales</taxon>
        <taxon>Peronosporaceae</taxon>
        <taxon>Phytophthora</taxon>
    </lineage>
</organism>
<dbReference type="AlphaFoldDB" id="A0ABD3FRU0"/>
<keyword evidence="2" id="KW-1185">Reference proteome</keyword>
<protein>
    <submittedName>
        <fullName evidence="1">Uncharacterized protein</fullName>
    </submittedName>
</protein>
<dbReference type="Proteomes" id="UP001632037">
    <property type="component" value="Unassembled WGS sequence"/>
</dbReference>
<gene>
    <name evidence="1" type="ORF">V7S43_005540</name>
</gene>
<comment type="caution">
    <text evidence="1">The sequence shown here is derived from an EMBL/GenBank/DDBJ whole genome shotgun (WGS) entry which is preliminary data.</text>
</comment>
<dbReference type="EMBL" id="JBIMZQ010000009">
    <property type="protein sequence ID" value="KAL3669156.1"/>
    <property type="molecule type" value="Genomic_DNA"/>
</dbReference>
<reference evidence="1 2" key="1">
    <citation type="submission" date="2024-09" db="EMBL/GenBank/DDBJ databases">
        <title>Genome sequencing and assembly of Phytophthora oleae, isolate VK10A, causative agent of rot of olive drupes.</title>
        <authorList>
            <person name="Conti Taguali S."/>
            <person name="Riolo M."/>
            <person name="La Spada F."/>
            <person name="Cacciola S.O."/>
            <person name="Dionisio G."/>
        </authorList>
    </citation>
    <scope>NUCLEOTIDE SEQUENCE [LARGE SCALE GENOMIC DNA]</scope>
    <source>
        <strain evidence="1 2">VK10A</strain>
    </source>
</reference>
<accession>A0ABD3FRU0</accession>
<sequence length="102" mass="11974">MSELEEKEEERTQAFPRELLMENDYTLPDYYVRKCYSEYYNLILEMLETYDIVTVTGTPGIGKSIFYAYFYQHYKSRPETTIIAAALKFSKLGQVVILQDGT</sequence>
<evidence type="ECO:0000313" key="2">
    <source>
        <dbReference type="Proteomes" id="UP001632037"/>
    </source>
</evidence>
<proteinExistence type="predicted"/>
<name>A0ABD3FRU0_9STRA</name>
<evidence type="ECO:0000313" key="1">
    <source>
        <dbReference type="EMBL" id="KAL3669156.1"/>
    </source>
</evidence>